<comment type="pathway">
    <text evidence="1">Pyrimidine metabolism; CTP biosynthesis via de novo pathway; UDP from UMP (UMPK route): step 1/1.</text>
</comment>
<accession>A0A1G1W5F4</accession>
<evidence type="ECO:0000256" key="1">
    <source>
        <dbReference type="ARBA" id="ARBA00004791"/>
    </source>
</evidence>
<comment type="similarity">
    <text evidence="2">Belongs to the UMP kinase family.</text>
</comment>
<evidence type="ECO:0000256" key="7">
    <source>
        <dbReference type="ARBA" id="ARBA00022777"/>
    </source>
</evidence>
<dbReference type="InterPro" id="IPR011818">
    <property type="entry name" value="Uridylate_kinase_arch/spir"/>
</dbReference>
<dbReference type="PANTHER" id="PTHR42833:SF4">
    <property type="entry name" value="URIDYLATE KINASE PUMPKIN, CHLOROPLASTIC"/>
    <property type="match status" value="1"/>
</dbReference>
<protein>
    <recommendedName>
        <fullName evidence="3">UMP kinase</fullName>
        <ecNumber evidence="3">2.7.4.22</ecNumber>
    </recommendedName>
    <alternativeName>
        <fullName evidence="10">Uridine monophosphate kinase</fullName>
    </alternativeName>
</protein>
<evidence type="ECO:0000256" key="3">
    <source>
        <dbReference type="ARBA" id="ARBA00012899"/>
    </source>
</evidence>
<evidence type="ECO:0000256" key="10">
    <source>
        <dbReference type="ARBA" id="ARBA00032092"/>
    </source>
</evidence>
<organism evidence="12 13">
    <name type="scientific">Candidatus Woykebacteria bacterium RBG_13_40_15</name>
    <dbReference type="NCBI Taxonomy" id="1802593"/>
    <lineage>
        <taxon>Bacteria</taxon>
        <taxon>Candidatus Woykeibacteriota</taxon>
    </lineage>
</organism>
<keyword evidence="9" id="KW-0665">Pyrimidine biosynthesis</keyword>
<evidence type="ECO:0000313" key="12">
    <source>
        <dbReference type="EMBL" id="OGY22895.1"/>
    </source>
</evidence>
<dbReference type="Gene3D" id="3.40.1160.10">
    <property type="entry name" value="Acetylglutamate kinase-like"/>
    <property type="match status" value="1"/>
</dbReference>
<dbReference type="EMBL" id="MHCP01000030">
    <property type="protein sequence ID" value="OGY22895.1"/>
    <property type="molecule type" value="Genomic_DNA"/>
</dbReference>
<dbReference type="NCBIfam" id="TIGR02076">
    <property type="entry name" value="pyrH_arch"/>
    <property type="match status" value="1"/>
</dbReference>
<dbReference type="InterPro" id="IPR036393">
    <property type="entry name" value="AceGlu_kinase-like_sf"/>
</dbReference>
<keyword evidence="7" id="KW-0418">Kinase</keyword>
<dbReference type="GO" id="GO:0005524">
    <property type="term" value="F:ATP binding"/>
    <property type="evidence" value="ECO:0007669"/>
    <property type="project" value="UniProtKB-KW"/>
</dbReference>
<evidence type="ECO:0000256" key="5">
    <source>
        <dbReference type="ARBA" id="ARBA00022679"/>
    </source>
</evidence>
<evidence type="ECO:0000256" key="4">
    <source>
        <dbReference type="ARBA" id="ARBA00022490"/>
    </source>
</evidence>
<evidence type="ECO:0000313" key="13">
    <source>
        <dbReference type="Proteomes" id="UP000176631"/>
    </source>
</evidence>
<dbReference type="EC" id="2.7.4.22" evidence="3"/>
<dbReference type="GO" id="GO:0033862">
    <property type="term" value="F:UMP kinase activity"/>
    <property type="evidence" value="ECO:0007669"/>
    <property type="project" value="UniProtKB-EC"/>
</dbReference>
<evidence type="ECO:0000256" key="9">
    <source>
        <dbReference type="ARBA" id="ARBA00022975"/>
    </source>
</evidence>
<dbReference type="AlphaFoldDB" id="A0A1G1W5F4"/>
<dbReference type="Proteomes" id="UP000176631">
    <property type="component" value="Unassembled WGS sequence"/>
</dbReference>
<keyword evidence="8" id="KW-0067">ATP-binding</keyword>
<keyword evidence="5" id="KW-0808">Transferase</keyword>
<feature type="domain" description="Aspartate/glutamate/uridylate kinase" evidence="11">
    <location>
        <begin position="5"/>
        <end position="209"/>
    </location>
</feature>
<comment type="caution">
    <text evidence="12">The sequence shown here is derived from an EMBL/GenBank/DDBJ whole genome shotgun (WGS) entry which is preliminary data.</text>
</comment>
<evidence type="ECO:0000256" key="8">
    <source>
        <dbReference type="ARBA" id="ARBA00022840"/>
    </source>
</evidence>
<gene>
    <name evidence="12" type="ORF">A2172_03070</name>
</gene>
<dbReference type="STRING" id="1802593.A2172_03070"/>
<dbReference type="InterPro" id="IPR001048">
    <property type="entry name" value="Asp/Glu/Uridylate_kinase"/>
</dbReference>
<dbReference type="Pfam" id="PF00696">
    <property type="entry name" value="AA_kinase"/>
    <property type="match status" value="1"/>
</dbReference>
<evidence type="ECO:0000259" key="11">
    <source>
        <dbReference type="Pfam" id="PF00696"/>
    </source>
</evidence>
<keyword evidence="6" id="KW-0547">Nucleotide-binding</keyword>
<dbReference type="GO" id="GO:0006225">
    <property type="term" value="P:UDP biosynthetic process"/>
    <property type="evidence" value="ECO:0007669"/>
    <property type="project" value="TreeGrafter"/>
</dbReference>
<dbReference type="PANTHER" id="PTHR42833">
    <property type="entry name" value="URIDYLATE KINASE"/>
    <property type="match status" value="1"/>
</dbReference>
<evidence type="ECO:0000256" key="2">
    <source>
        <dbReference type="ARBA" id="ARBA00007614"/>
    </source>
</evidence>
<keyword evidence="4" id="KW-0963">Cytoplasm</keyword>
<proteinExistence type="inferred from homology"/>
<dbReference type="SUPFAM" id="SSF53633">
    <property type="entry name" value="Carbamate kinase-like"/>
    <property type="match status" value="1"/>
</dbReference>
<evidence type="ECO:0000256" key="6">
    <source>
        <dbReference type="ARBA" id="ARBA00022741"/>
    </source>
</evidence>
<name>A0A1G1W5F4_9BACT</name>
<sequence>MEDPTIISLGGSLIVPKEFTNPTTVDTSFLKNFRQIILDFAGKGKSFFIIAGGGKTCRNYQEAAKQIVELSVTELDWLGIAATHLNGSLLKTLFKENVFPKVITSYDKKEEIKESLAVGAGWEPGHSTDFDACLVAEIYSSHTVINMSDVSFVYDKDPRSSPDAKPQKNLNWDQYLTIVGETWVAGKNFPFDPVAAKKARELGIKVVIIKGQDLQNFQNFLEGKDFEGTTIT</sequence>
<reference evidence="12 13" key="1">
    <citation type="journal article" date="2016" name="Nat. Commun.">
        <title>Thousands of microbial genomes shed light on interconnected biogeochemical processes in an aquifer system.</title>
        <authorList>
            <person name="Anantharaman K."/>
            <person name="Brown C.T."/>
            <person name="Hug L.A."/>
            <person name="Sharon I."/>
            <person name="Castelle C.J."/>
            <person name="Probst A.J."/>
            <person name="Thomas B.C."/>
            <person name="Singh A."/>
            <person name="Wilkins M.J."/>
            <person name="Karaoz U."/>
            <person name="Brodie E.L."/>
            <person name="Williams K.H."/>
            <person name="Hubbard S.S."/>
            <person name="Banfield J.F."/>
        </authorList>
    </citation>
    <scope>NUCLEOTIDE SEQUENCE [LARGE SCALE GENOMIC DNA]</scope>
</reference>